<organism evidence="2 3">
    <name type="scientific">Allobranchiibius huperziae</name>
    <dbReference type="NCBI Taxonomy" id="1874116"/>
    <lineage>
        <taxon>Bacteria</taxon>
        <taxon>Bacillati</taxon>
        <taxon>Actinomycetota</taxon>
        <taxon>Actinomycetes</taxon>
        <taxon>Micrococcales</taxon>
        <taxon>Dermacoccaceae</taxon>
        <taxon>Allobranchiibius</taxon>
    </lineage>
</organism>
<dbReference type="AlphaFoldDB" id="A0A853DM32"/>
<feature type="region of interest" description="Disordered" evidence="1">
    <location>
        <begin position="1"/>
        <end position="48"/>
    </location>
</feature>
<reference evidence="2 3" key="1">
    <citation type="submission" date="2020-07" db="EMBL/GenBank/DDBJ databases">
        <title>Sequencing the genomes of 1000 actinobacteria strains.</title>
        <authorList>
            <person name="Klenk H.-P."/>
        </authorList>
    </citation>
    <scope>NUCLEOTIDE SEQUENCE [LARGE SCALE GENOMIC DNA]</scope>
    <source>
        <strain evidence="2 3">DSM 29531</strain>
    </source>
</reference>
<accession>A0A853DM32</accession>
<dbReference type="Gene3D" id="3.90.1150.200">
    <property type="match status" value="1"/>
</dbReference>
<gene>
    <name evidence="2" type="ORF">HNR15_003017</name>
</gene>
<evidence type="ECO:0000313" key="3">
    <source>
        <dbReference type="Proteomes" id="UP000571817"/>
    </source>
</evidence>
<evidence type="ECO:0000313" key="2">
    <source>
        <dbReference type="EMBL" id="NYJ76054.1"/>
    </source>
</evidence>
<dbReference type="Proteomes" id="UP000571817">
    <property type="component" value="Unassembled WGS sequence"/>
</dbReference>
<keyword evidence="3" id="KW-1185">Reference proteome</keyword>
<dbReference type="EMBL" id="JACCFW010000001">
    <property type="protein sequence ID" value="NYJ76054.1"/>
    <property type="molecule type" value="Genomic_DNA"/>
</dbReference>
<sequence>MADTTAATKKTDSTEGAASGFTAAERAAMKERAEELRSSGRGGKKKAEEAQACLDKIAEMGPDDRSLAERIHAIIADVAPDLDSKTWYGMPAYARDGKVICFFKPAEKFGARYATVGFSDVATLDDGNVWPTEYAVTRLTDSDIKQFTKLIERATRQ</sequence>
<dbReference type="SUPFAM" id="SSF159888">
    <property type="entry name" value="YdhG-like"/>
    <property type="match status" value="1"/>
</dbReference>
<feature type="compositionally biased region" description="Basic and acidic residues" evidence="1">
    <location>
        <begin position="27"/>
        <end position="38"/>
    </location>
</feature>
<evidence type="ECO:0000256" key="1">
    <source>
        <dbReference type="SAM" id="MobiDB-lite"/>
    </source>
</evidence>
<protein>
    <submittedName>
        <fullName evidence="2">Uncharacterized protein YdhG (YjbR/CyaY superfamily)</fullName>
    </submittedName>
</protein>
<proteinExistence type="predicted"/>
<name>A0A853DM32_9MICO</name>
<comment type="caution">
    <text evidence="2">The sequence shown here is derived from an EMBL/GenBank/DDBJ whole genome shotgun (WGS) entry which is preliminary data.</text>
</comment>
<dbReference type="RefSeq" id="WP_179483156.1">
    <property type="nucleotide sequence ID" value="NZ_JACCFW010000001.1"/>
</dbReference>